<name>A0A4Z2GHT0_9TELE</name>
<comment type="caution">
    <text evidence="2">The sequence shown here is derived from an EMBL/GenBank/DDBJ whole genome shotgun (WGS) entry which is preliminary data.</text>
</comment>
<keyword evidence="3" id="KW-1185">Reference proteome</keyword>
<protein>
    <submittedName>
        <fullName evidence="2">Uncharacterized protein</fullName>
    </submittedName>
</protein>
<organism evidence="2 3">
    <name type="scientific">Liparis tanakae</name>
    <name type="common">Tanaka's snailfish</name>
    <dbReference type="NCBI Taxonomy" id="230148"/>
    <lineage>
        <taxon>Eukaryota</taxon>
        <taxon>Metazoa</taxon>
        <taxon>Chordata</taxon>
        <taxon>Craniata</taxon>
        <taxon>Vertebrata</taxon>
        <taxon>Euteleostomi</taxon>
        <taxon>Actinopterygii</taxon>
        <taxon>Neopterygii</taxon>
        <taxon>Teleostei</taxon>
        <taxon>Neoteleostei</taxon>
        <taxon>Acanthomorphata</taxon>
        <taxon>Eupercaria</taxon>
        <taxon>Perciformes</taxon>
        <taxon>Cottioidei</taxon>
        <taxon>Cottales</taxon>
        <taxon>Liparidae</taxon>
        <taxon>Liparis</taxon>
    </lineage>
</organism>
<proteinExistence type="predicted"/>
<accession>A0A4Z2GHT0</accession>
<dbReference type="EMBL" id="SRLO01000551">
    <property type="protein sequence ID" value="TNN52314.1"/>
    <property type="molecule type" value="Genomic_DNA"/>
</dbReference>
<feature type="region of interest" description="Disordered" evidence="1">
    <location>
        <begin position="69"/>
        <end position="109"/>
    </location>
</feature>
<evidence type="ECO:0000313" key="2">
    <source>
        <dbReference type="EMBL" id="TNN52314.1"/>
    </source>
</evidence>
<evidence type="ECO:0000256" key="1">
    <source>
        <dbReference type="SAM" id="MobiDB-lite"/>
    </source>
</evidence>
<reference evidence="2 3" key="1">
    <citation type="submission" date="2019-03" db="EMBL/GenBank/DDBJ databases">
        <title>First draft genome of Liparis tanakae, snailfish: a comprehensive survey of snailfish specific genes.</title>
        <authorList>
            <person name="Kim W."/>
            <person name="Song I."/>
            <person name="Jeong J.-H."/>
            <person name="Kim D."/>
            <person name="Kim S."/>
            <person name="Ryu S."/>
            <person name="Song J.Y."/>
            <person name="Lee S.K."/>
        </authorList>
    </citation>
    <scope>NUCLEOTIDE SEQUENCE [LARGE SCALE GENOMIC DNA]</scope>
    <source>
        <tissue evidence="2">Muscle</tissue>
    </source>
</reference>
<gene>
    <name evidence="2" type="ORF">EYF80_037468</name>
</gene>
<evidence type="ECO:0000313" key="3">
    <source>
        <dbReference type="Proteomes" id="UP000314294"/>
    </source>
</evidence>
<dbReference type="Proteomes" id="UP000314294">
    <property type="component" value="Unassembled WGS sequence"/>
</dbReference>
<dbReference type="AlphaFoldDB" id="A0A4Z2GHT0"/>
<sequence length="224" mass="24256">MDEKAPDRKSNFTATVDALARICAPSSSHKILPKSPRAAGAELAALPEVPSGSVLLAARVSGGARRTIPRRRDEDFPGGVCSPSRPRSGGVPLVRGPRHAEYSPKRVGPGWSGGCTVRCSPRRVTLTPHPGLPLAPDRPARRRRPLFPPTCRVLVAVTKSQKRNSQNHQNSKSRTVHVGFVKHRVKGADGVEPFSGEPLNCELIKIQVRDLETRVQNDGILSQE</sequence>